<dbReference type="eggNOG" id="KOG1199">
    <property type="taxonomic scope" value="Eukaryota"/>
</dbReference>
<evidence type="ECO:0000256" key="1">
    <source>
        <dbReference type="ARBA" id="ARBA00023002"/>
    </source>
</evidence>
<dbReference type="GO" id="GO:0005739">
    <property type="term" value="C:mitochondrion"/>
    <property type="evidence" value="ECO:0007669"/>
    <property type="project" value="TreeGrafter"/>
</dbReference>
<keyword evidence="3" id="KW-1185">Reference proteome</keyword>
<organism evidence="2 3">
    <name type="scientific">Pichia sorbitophila (strain ATCC MYA-4447 / BCRC 22081 / CBS 7064 / NBRC 10061 / NRRL Y-12695)</name>
    <name type="common">Hybrid yeast</name>
    <dbReference type="NCBI Taxonomy" id="559304"/>
    <lineage>
        <taxon>Eukaryota</taxon>
        <taxon>Fungi</taxon>
        <taxon>Dikarya</taxon>
        <taxon>Ascomycota</taxon>
        <taxon>Saccharomycotina</taxon>
        <taxon>Pichiomycetes</taxon>
        <taxon>Debaryomycetaceae</taxon>
        <taxon>Millerozyma</taxon>
    </lineage>
</organism>
<dbReference type="InterPro" id="IPR002347">
    <property type="entry name" value="SDR_fam"/>
</dbReference>
<dbReference type="HOGENOM" id="CLU_010194_42_2_1"/>
<evidence type="ECO:0000313" key="3">
    <source>
        <dbReference type="Proteomes" id="UP000005222"/>
    </source>
</evidence>
<dbReference type="OMA" id="WAIRVNT"/>
<dbReference type="Pfam" id="PF00106">
    <property type="entry name" value="adh_short"/>
    <property type="match status" value="1"/>
</dbReference>
<proteinExistence type="predicted"/>
<dbReference type="Proteomes" id="UP000005222">
    <property type="component" value="Chromosome E"/>
</dbReference>
<dbReference type="InterPro" id="IPR036291">
    <property type="entry name" value="NAD(P)-bd_dom_sf"/>
</dbReference>
<dbReference type="PANTHER" id="PTHR43658">
    <property type="entry name" value="SHORT-CHAIN DEHYDROGENASE/REDUCTASE"/>
    <property type="match status" value="1"/>
</dbReference>
<accession>G8YMK6</accession>
<dbReference type="InParanoid" id="G8YMK6"/>
<gene>
    <name evidence="2" type="primary">Piso0_001215</name>
    <name evidence="2" type="ORF">GNLVRS01_PISO0E00290g</name>
</gene>
<dbReference type="PRINTS" id="PR00081">
    <property type="entry name" value="GDHRDH"/>
</dbReference>
<dbReference type="STRING" id="559304.G8YMK6"/>
<name>G8YMK6_PICSO</name>
<dbReference type="SUPFAM" id="SSF51735">
    <property type="entry name" value="NAD(P)-binding Rossmann-fold domains"/>
    <property type="match status" value="1"/>
</dbReference>
<reference evidence="2 3" key="1">
    <citation type="journal article" date="2012" name="G3 (Bethesda)">
        <title>Pichia sorbitophila, an interspecies yeast hybrid reveals early steps of genome resolution following polyploidization.</title>
        <authorList>
            <person name="Leh Louis V."/>
            <person name="Despons L."/>
            <person name="Friedrich A."/>
            <person name="Martin T."/>
            <person name="Durrens P."/>
            <person name="Casaregola S."/>
            <person name="Neuveglise C."/>
            <person name="Fairhead C."/>
            <person name="Marck C."/>
            <person name="Cruz J.A."/>
            <person name="Straub M.L."/>
            <person name="Kugler V."/>
            <person name="Sacerdot C."/>
            <person name="Uzunov Z."/>
            <person name="Thierry A."/>
            <person name="Weiss S."/>
            <person name="Bleykasten C."/>
            <person name="De Montigny J."/>
            <person name="Jacques N."/>
            <person name="Jung P."/>
            <person name="Lemaire M."/>
            <person name="Mallet S."/>
            <person name="Morel G."/>
            <person name="Richard G.F."/>
            <person name="Sarkar A."/>
            <person name="Savel G."/>
            <person name="Schacherer J."/>
            <person name="Seret M.L."/>
            <person name="Talla E."/>
            <person name="Samson G."/>
            <person name="Jubin C."/>
            <person name="Poulain J."/>
            <person name="Vacherie B."/>
            <person name="Barbe V."/>
            <person name="Pelletier E."/>
            <person name="Sherman D.J."/>
            <person name="Westhof E."/>
            <person name="Weissenbach J."/>
            <person name="Baret P.V."/>
            <person name="Wincker P."/>
            <person name="Gaillardin C."/>
            <person name="Dujon B."/>
            <person name="Souciet J.L."/>
        </authorList>
    </citation>
    <scope>NUCLEOTIDE SEQUENCE [LARGE SCALE GENOMIC DNA]</scope>
    <source>
        <strain evidence="3">ATCC MYA-4447 / BCRC 22081 / CBS 7064 / NBRC 10061 / NRRL Y-12695</strain>
    </source>
</reference>
<dbReference type="EMBL" id="FO082055">
    <property type="protein sequence ID" value="CCE79174.1"/>
    <property type="molecule type" value="Genomic_DNA"/>
</dbReference>
<dbReference type="AlphaFoldDB" id="G8YMK6"/>
<evidence type="ECO:0000313" key="2">
    <source>
        <dbReference type="EMBL" id="CCE79174.1"/>
    </source>
</evidence>
<dbReference type="PANTHER" id="PTHR43658:SF8">
    <property type="entry name" value="17-BETA-HYDROXYSTEROID DEHYDROGENASE 14-RELATED"/>
    <property type="match status" value="1"/>
</dbReference>
<sequence length="283" mass="30491">MKIQGNTFIITGGVGGIGSEVAAGIVKNGGKVGIFDIVDTKVGNEKIASYGDKAHYSKVDISSSADVEKAVAEVVEKLGNLKGVVHLAAVSIKREYTNDLADSIEDFQKMWQINTFGTFIVDAHVADAINKPLNHPNGDDKHADFWTTDEERGVIINFSSAAAHGLYSRTLCYGPLKLAVNGISRTLSDFLGPSGIRVNTISPSIVMTAMNATLGNYFQDDLTSHAAFPRVPVPASEIFRTVKFLIESKWINGEDIRVDGGWRLVVNRPKGETDARSLAPGLE</sequence>
<dbReference type="GO" id="GO:0006635">
    <property type="term" value="P:fatty acid beta-oxidation"/>
    <property type="evidence" value="ECO:0007669"/>
    <property type="project" value="TreeGrafter"/>
</dbReference>
<dbReference type="OrthoDB" id="1669814at2759"/>
<keyword evidence="1" id="KW-0560">Oxidoreductase</keyword>
<dbReference type="Gene3D" id="3.40.50.720">
    <property type="entry name" value="NAD(P)-binding Rossmann-like Domain"/>
    <property type="match status" value="1"/>
</dbReference>
<dbReference type="GO" id="GO:0008670">
    <property type="term" value="F:2,4-dienoyl-CoA reductase (NADPH) activity"/>
    <property type="evidence" value="ECO:0007669"/>
    <property type="project" value="TreeGrafter"/>
</dbReference>
<protein>
    <submittedName>
        <fullName evidence="2">Piso0_001215 protein</fullName>
    </submittedName>
</protein>